<sequence>MGAPISTKGMTAEEVYRSDIDCTPCRIIGSASFVGLGCYTWWSGMKQLSKRELEISQAPTRFGIGIRRLGVHGTAVALMGLGVYRLLN</sequence>
<dbReference type="OrthoDB" id="6604875at2759"/>
<dbReference type="eggNOG" id="ENOG502SWTT">
    <property type="taxonomic scope" value="Eukaryota"/>
</dbReference>
<reference evidence="2 3" key="1">
    <citation type="journal article" date="2013" name="PLoS Genet.">
        <title>The genome and development-dependent transcriptomes of Pyronema confluens: a window into fungal evolution.</title>
        <authorList>
            <person name="Traeger S."/>
            <person name="Altegoer F."/>
            <person name="Freitag M."/>
            <person name="Gabaldon T."/>
            <person name="Kempken F."/>
            <person name="Kumar A."/>
            <person name="Marcet-Houben M."/>
            <person name="Poggeler S."/>
            <person name="Stajich J.E."/>
            <person name="Nowrousian M."/>
        </authorList>
    </citation>
    <scope>NUCLEOTIDE SEQUENCE [LARGE SCALE GENOMIC DNA]</scope>
    <source>
        <strain evidence="3">CBS 100304</strain>
        <tissue evidence="2">Vegetative mycelium</tissue>
    </source>
</reference>
<dbReference type="AlphaFoldDB" id="U4LP90"/>
<evidence type="ECO:0000313" key="2">
    <source>
        <dbReference type="EMBL" id="CCX33971.1"/>
    </source>
</evidence>
<dbReference type="InterPro" id="IPR053092">
    <property type="entry name" value="Mitochondrial_unc_protein"/>
</dbReference>
<name>U4LP90_PYROM</name>
<dbReference type="EMBL" id="HF936260">
    <property type="protein sequence ID" value="CCX33971.1"/>
    <property type="molecule type" value="Genomic_DNA"/>
</dbReference>
<evidence type="ECO:0000313" key="3">
    <source>
        <dbReference type="Proteomes" id="UP000018144"/>
    </source>
</evidence>
<accession>U4LP90</accession>
<dbReference type="InterPro" id="IPR028036">
    <property type="entry name" value="DMAC1-like_dom"/>
</dbReference>
<dbReference type="Proteomes" id="UP000018144">
    <property type="component" value="Unassembled WGS sequence"/>
</dbReference>
<protein>
    <submittedName>
        <fullName evidence="2">Similar to Uncharacterized protein tam6, mitochondrial acc. no. G2TRJ5</fullName>
    </submittedName>
</protein>
<feature type="domain" description="Distal membrane-arm assembly complex protein 1-like" evidence="1">
    <location>
        <begin position="21"/>
        <end position="52"/>
    </location>
</feature>
<gene>
    <name evidence="2" type="ORF">PCON_02234</name>
</gene>
<dbReference type="Pfam" id="PF15055">
    <property type="entry name" value="DMAC1_Dmo2"/>
    <property type="match status" value="1"/>
</dbReference>
<dbReference type="PANTHER" id="PTHR28048:SF1">
    <property type="entry name" value="ACR195WP"/>
    <property type="match status" value="1"/>
</dbReference>
<dbReference type="PANTHER" id="PTHR28048">
    <property type="entry name" value="ACR195WP"/>
    <property type="match status" value="1"/>
</dbReference>
<evidence type="ECO:0000259" key="1">
    <source>
        <dbReference type="Pfam" id="PF15055"/>
    </source>
</evidence>
<keyword evidence="3" id="KW-1185">Reference proteome</keyword>
<organism evidence="2 3">
    <name type="scientific">Pyronema omphalodes (strain CBS 100304)</name>
    <name type="common">Pyronema confluens</name>
    <dbReference type="NCBI Taxonomy" id="1076935"/>
    <lineage>
        <taxon>Eukaryota</taxon>
        <taxon>Fungi</taxon>
        <taxon>Dikarya</taxon>
        <taxon>Ascomycota</taxon>
        <taxon>Pezizomycotina</taxon>
        <taxon>Pezizomycetes</taxon>
        <taxon>Pezizales</taxon>
        <taxon>Pyronemataceae</taxon>
        <taxon>Pyronema</taxon>
    </lineage>
</organism>
<dbReference type="OMA" id="KSIFGMR"/>
<proteinExistence type="predicted"/>